<dbReference type="AlphaFoldDB" id="A0A2P1PMT3"/>
<dbReference type="KEGG" id="xba:C7S18_02575"/>
<evidence type="ECO:0000313" key="3">
    <source>
        <dbReference type="Proteomes" id="UP000241074"/>
    </source>
</evidence>
<feature type="domain" description="Putative regulatory protein FmdB zinc ribbon" evidence="1">
    <location>
        <begin position="17"/>
        <end position="64"/>
    </location>
</feature>
<dbReference type="EMBL" id="CP027860">
    <property type="protein sequence ID" value="AVP96145.1"/>
    <property type="molecule type" value="Genomic_DNA"/>
</dbReference>
<keyword evidence="3" id="KW-1185">Reference proteome</keyword>
<name>A0A2P1PMT3_9GAMM</name>
<dbReference type="InterPro" id="IPR013429">
    <property type="entry name" value="Regulatory_FmdB_Zinc_ribbon"/>
</dbReference>
<reference evidence="2 3" key="1">
    <citation type="submission" date="2018-03" db="EMBL/GenBank/DDBJ databases">
        <title>Ahniella affigens gen. nov., sp. nov., a gammaproteobacterium isolated from sandy soil near a stream.</title>
        <authorList>
            <person name="Ko Y."/>
            <person name="Kim J.-H."/>
        </authorList>
    </citation>
    <scope>NUCLEOTIDE SEQUENCE [LARGE SCALE GENOMIC DNA]</scope>
    <source>
        <strain evidence="2 3">D13</strain>
    </source>
</reference>
<evidence type="ECO:0000313" key="2">
    <source>
        <dbReference type="EMBL" id="AVP96145.1"/>
    </source>
</evidence>
<dbReference type="Pfam" id="PF09723">
    <property type="entry name" value="Zn_ribbon_8"/>
    <property type="match status" value="1"/>
</dbReference>
<evidence type="ECO:0000259" key="1">
    <source>
        <dbReference type="SMART" id="SM00834"/>
    </source>
</evidence>
<organism evidence="2 3">
    <name type="scientific">Ahniella affigens</name>
    <dbReference type="NCBI Taxonomy" id="2021234"/>
    <lineage>
        <taxon>Bacteria</taxon>
        <taxon>Pseudomonadati</taxon>
        <taxon>Pseudomonadota</taxon>
        <taxon>Gammaproteobacteria</taxon>
        <taxon>Lysobacterales</taxon>
        <taxon>Rhodanobacteraceae</taxon>
        <taxon>Ahniella</taxon>
    </lineage>
</organism>
<sequence>MAVSRRWPNKSWRSERMPIYEYVAATAGEACDHCRNGFDELQRLSDSDLKFCPICTQPVVRRISAPALATSGSHLLKEDHFSKRGFTQYKRVEKGRYEKTAGNGPDTFSA</sequence>
<dbReference type="NCBIfam" id="TIGR02605">
    <property type="entry name" value="CxxC_CxxC_SSSS"/>
    <property type="match status" value="1"/>
</dbReference>
<reference evidence="2 3" key="2">
    <citation type="submission" date="2018-03" db="EMBL/GenBank/DDBJ databases">
        <authorList>
            <person name="Keele B.F."/>
        </authorList>
    </citation>
    <scope>NUCLEOTIDE SEQUENCE [LARGE SCALE GENOMIC DNA]</scope>
    <source>
        <strain evidence="2 3">D13</strain>
    </source>
</reference>
<dbReference type="OrthoDB" id="215655at2"/>
<protein>
    <submittedName>
        <fullName evidence="2">Transcriptional regulator</fullName>
    </submittedName>
</protein>
<proteinExistence type="predicted"/>
<dbReference type="Proteomes" id="UP000241074">
    <property type="component" value="Chromosome"/>
</dbReference>
<gene>
    <name evidence="2" type="ORF">C7S18_02575</name>
</gene>
<dbReference type="SMART" id="SM00834">
    <property type="entry name" value="CxxC_CXXC_SSSS"/>
    <property type="match status" value="1"/>
</dbReference>
<accession>A0A2P1PMT3</accession>